<organism evidence="1">
    <name type="scientific">Arundo donax</name>
    <name type="common">Giant reed</name>
    <name type="synonym">Donax arundinaceus</name>
    <dbReference type="NCBI Taxonomy" id="35708"/>
    <lineage>
        <taxon>Eukaryota</taxon>
        <taxon>Viridiplantae</taxon>
        <taxon>Streptophyta</taxon>
        <taxon>Embryophyta</taxon>
        <taxon>Tracheophyta</taxon>
        <taxon>Spermatophyta</taxon>
        <taxon>Magnoliopsida</taxon>
        <taxon>Liliopsida</taxon>
        <taxon>Poales</taxon>
        <taxon>Poaceae</taxon>
        <taxon>PACMAD clade</taxon>
        <taxon>Arundinoideae</taxon>
        <taxon>Arundineae</taxon>
        <taxon>Arundo</taxon>
    </lineage>
</organism>
<evidence type="ECO:0000313" key="1">
    <source>
        <dbReference type="EMBL" id="JAE19129.1"/>
    </source>
</evidence>
<reference evidence="1" key="1">
    <citation type="submission" date="2014-09" db="EMBL/GenBank/DDBJ databases">
        <authorList>
            <person name="Magalhaes I.L.F."/>
            <person name="Oliveira U."/>
            <person name="Santos F.R."/>
            <person name="Vidigal T.H.D.A."/>
            <person name="Brescovit A.D."/>
            <person name="Santos A.J."/>
        </authorList>
    </citation>
    <scope>NUCLEOTIDE SEQUENCE</scope>
    <source>
        <tissue evidence="1">Shoot tissue taken approximately 20 cm above the soil surface</tissue>
    </source>
</reference>
<dbReference type="AlphaFoldDB" id="A0A0A9G6R7"/>
<dbReference type="EMBL" id="GBRH01178767">
    <property type="protein sequence ID" value="JAE19129.1"/>
    <property type="molecule type" value="Transcribed_RNA"/>
</dbReference>
<accession>A0A0A9G6R7</accession>
<reference evidence="1" key="2">
    <citation type="journal article" date="2015" name="Data Brief">
        <title>Shoot transcriptome of the giant reed, Arundo donax.</title>
        <authorList>
            <person name="Barrero R.A."/>
            <person name="Guerrero F.D."/>
            <person name="Moolhuijzen P."/>
            <person name="Goolsby J.A."/>
            <person name="Tidwell J."/>
            <person name="Bellgard S.E."/>
            <person name="Bellgard M.I."/>
        </authorList>
    </citation>
    <scope>NUCLEOTIDE SEQUENCE</scope>
    <source>
        <tissue evidence="1">Shoot tissue taken approximately 20 cm above the soil surface</tissue>
    </source>
</reference>
<proteinExistence type="predicted"/>
<name>A0A0A9G6R7_ARUDO</name>
<sequence length="111" mass="12457">MLLVIQLSHMFFVRLNISKCCHRYERFIDAFTMCSLLPFGTTGRICLKSPPSTTVMPPNGFLSLLSLLNLSISLRLLSSASKQFLLAIRASSHNISDVFFSSSARWEPCLI</sequence>
<protein>
    <submittedName>
        <fullName evidence="1">Uncharacterized protein</fullName>
    </submittedName>
</protein>